<name>A0A0B8QI09_9VIBR</name>
<sequence length="289" mass="32912">MQAVLYRRCRHFIRHLSILTCISFPLFACASDISNTVSHGGERIANGGYFELGATVYGSTQFDVRQPDNTYQPALLISGIYQYHGLFAEMVHQSQDGINLGYNAWNSENWSLDFIFANFQSLWELQDDVDLTGYTEAQRDNYLSNRGNTFIGGGIRATRYWADHYVFQFRLVGDYYDDNGIQSSLRLGKSWQVRNWNLYALGSVNYASDKLVQSMYAVSAEEATSRFPQYKPHGAFNYGLELGAAYPITNNVVFRALYRFNLLSDEITNSPFNQSGYVSSFMTSVSYVF</sequence>
<evidence type="ECO:0000256" key="2">
    <source>
        <dbReference type="ARBA" id="ARBA00005722"/>
    </source>
</evidence>
<evidence type="ECO:0000313" key="7">
    <source>
        <dbReference type="EMBL" id="GAM74813.1"/>
    </source>
</evidence>
<dbReference type="PANTHER" id="PTHR38776">
    <property type="entry name" value="MLTA-INTERACTING PROTEIN-RELATED"/>
    <property type="match status" value="1"/>
</dbReference>
<dbReference type="STRING" id="1481914.JCM19241_1156"/>
<evidence type="ECO:0000256" key="4">
    <source>
        <dbReference type="ARBA" id="ARBA00023136"/>
    </source>
</evidence>
<protein>
    <recommendedName>
        <fullName evidence="9">MltA-interacting protein</fullName>
    </recommendedName>
</protein>
<organism evidence="7 8">
    <name type="scientific">Vibrio ishigakensis</name>
    <dbReference type="NCBI Taxonomy" id="1481914"/>
    <lineage>
        <taxon>Bacteria</taxon>
        <taxon>Pseudomonadati</taxon>
        <taxon>Pseudomonadota</taxon>
        <taxon>Gammaproteobacteria</taxon>
        <taxon>Vibrionales</taxon>
        <taxon>Vibrionaceae</taxon>
        <taxon>Vibrio</taxon>
    </lineage>
</organism>
<dbReference type="AlphaFoldDB" id="A0A0B8QI09"/>
<evidence type="ECO:0008006" key="9">
    <source>
        <dbReference type="Google" id="ProtNLM"/>
    </source>
</evidence>
<dbReference type="Pfam" id="PF06629">
    <property type="entry name" value="MipA"/>
    <property type="match status" value="1"/>
</dbReference>
<proteinExistence type="inferred from homology"/>
<evidence type="ECO:0000256" key="1">
    <source>
        <dbReference type="ARBA" id="ARBA00004442"/>
    </source>
</evidence>
<reference evidence="7 8" key="1">
    <citation type="submission" date="2015-01" db="EMBL/GenBank/DDBJ databases">
        <title>Vibrio sp. C94 JCM 19241 whole genome shotgun sequence.</title>
        <authorList>
            <person name="Sawabe T."/>
            <person name="Meirelles P."/>
            <person name="Feng G."/>
            <person name="Sayaka M."/>
            <person name="Hattori M."/>
            <person name="Ohkuma M."/>
        </authorList>
    </citation>
    <scope>NUCLEOTIDE SEQUENCE [LARGE SCALE GENOMIC DNA]</scope>
    <source>
        <strain evidence="8">JCM 19241</strain>
    </source>
</reference>
<dbReference type="EMBL" id="BBSC01000003">
    <property type="protein sequence ID" value="GAM74813.1"/>
    <property type="molecule type" value="Genomic_DNA"/>
</dbReference>
<comment type="similarity">
    <text evidence="2">Belongs to the MipA/OmpV family.</text>
</comment>
<dbReference type="GO" id="GO:0009279">
    <property type="term" value="C:cell outer membrane"/>
    <property type="evidence" value="ECO:0007669"/>
    <property type="project" value="UniProtKB-SubCell"/>
</dbReference>
<feature type="signal peptide" evidence="6">
    <location>
        <begin position="1"/>
        <end position="30"/>
    </location>
</feature>
<dbReference type="InterPro" id="IPR010583">
    <property type="entry name" value="MipA"/>
</dbReference>
<keyword evidence="3 6" id="KW-0732">Signal</keyword>
<feature type="chain" id="PRO_5002140971" description="MltA-interacting protein" evidence="6">
    <location>
        <begin position="31"/>
        <end position="289"/>
    </location>
</feature>
<keyword evidence="4" id="KW-0472">Membrane</keyword>
<evidence type="ECO:0000256" key="6">
    <source>
        <dbReference type="SAM" id="SignalP"/>
    </source>
</evidence>
<accession>A0A0B8QI09</accession>
<reference evidence="7 8" key="2">
    <citation type="submission" date="2015-01" db="EMBL/GenBank/DDBJ databases">
        <authorList>
            <consortium name="NBRP consortium"/>
            <person name="Sawabe T."/>
            <person name="Meirelles P."/>
            <person name="Feng G."/>
            <person name="Sayaka M."/>
            <person name="Hattori M."/>
            <person name="Ohkuma M."/>
        </authorList>
    </citation>
    <scope>NUCLEOTIDE SEQUENCE [LARGE SCALE GENOMIC DNA]</scope>
    <source>
        <strain evidence="8">JCM 19241</strain>
    </source>
</reference>
<gene>
    <name evidence="7" type="ORF">JCM19241_1156</name>
</gene>
<evidence type="ECO:0000313" key="8">
    <source>
        <dbReference type="Proteomes" id="UP000031666"/>
    </source>
</evidence>
<evidence type="ECO:0000256" key="5">
    <source>
        <dbReference type="ARBA" id="ARBA00023237"/>
    </source>
</evidence>
<dbReference type="Proteomes" id="UP000031666">
    <property type="component" value="Unassembled WGS sequence"/>
</dbReference>
<comment type="caution">
    <text evidence="7">The sequence shown here is derived from an EMBL/GenBank/DDBJ whole genome shotgun (WGS) entry which is preliminary data.</text>
</comment>
<comment type="subcellular location">
    <subcellularLocation>
        <location evidence="1">Cell outer membrane</location>
    </subcellularLocation>
</comment>
<evidence type="ECO:0000256" key="3">
    <source>
        <dbReference type="ARBA" id="ARBA00022729"/>
    </source>
</evidence>
<dbReference type="PANTHER" id="PTHR38776:SF1">
    <property type="entry name" value="MLTA-INTERACTING PROTEIN-RELATED"/>
    <property type="match status" value="1"/>
</dbReference>
<keyword evidence="5" id="KW-0998">Cell outer membrane</keyword>